<proteinExistence type="predicted"/>
<feature type="transmembrane region" description="Helical" evidence="4">
    <location>
        <begin position="220"/>
        <end position="242"/>
    </location>
</feature>
<dbReference type="InterPro" id="IPR036259">
    <property type="entry name" value="MFS_trans_sf"/>
</dbReference>
<feature type="transmembrane region" description="Helical" evidence="4">
    <location>
        <begin position="12"/>
        <end position="36"/>
    </location>
</feature>
<dbReference type="Proteomes" id="UP000249130">
    <property type="component" value="Unassembled WGS sequence"/>
</dbReference>
<feature type="transmembrane region" description="Helical" evidence="4">
    <location>
        <begin position="254"/>
        <end position="277"/>
    </location>
</feature>
<dbReference type="InterPro" id="IPR011701">
    <property type="entry name" value="MFS"/>
</dbReference>
<reference evidence="6 7" key="1">
    <citation type="submission" date="2017-07" db="EMBL/GenBank/DDBJ databases">
        <title>Draft Genome Sequences of Select Purple Nonsulfur Bacteria.</title>
        <authorList>
            <person name="Lasarre B."/>
            <person name="Mckinlay J.B."/>
        </authorList>
    </citation>
    <scope>NUCLEOTIDE SEQUENCE [LARGE SCALE GENOMIC DNA]</scope>
    <source>
        <strain evidence="6 7">DSM 5909</strain>
    </source>
</reference>
<dbReference type="AlphaFoldDB" id="A0A327KS26"/>
<sequence length="404" mass="41772">MRAPPSDTDVSGTGRLITAVALLWLSGIGLRLTILAVPPVIPMIRDDLGMSATEIGVLTGIPSVLFALAAIPGSLLIARFGALTTLTIGLLATAAGSALRGVAPDVWLLYGATVVTGFGVAVMQPSLPPLVRAWLPDRIGFGTAVYANGLLVGEVVPVALTLPVLVPLLGGSWRASFVAWAAPCVIVAVIVLVMAPRRASGGSSAVVSGRKWWPDWSSGLLWRIGIMFGTVNAQYFTTNAFIPDILTRTGRPDLISLTLTALNLGQIPASLLLLVFAGRLVRKTWPYVAAGVVSFVALVGLMVGSPAVIVISSVAIGFCDASVLILIFALPSILARPDDVHRLAAGMFTISYSCAVITPILSGLAWDLSGEPLAAFVPVLIGAVLLAALGPTITVGHGPEEARS</sequence>
<dbReference type="PROSITE" id="PS50850">
    <property type="entry name" value="MFS"/>
    <property type="match status" value="1"/>
</dbReference>
<feature type="transmembrane region" description="Helical" evidence="4">
    <location>
        <begin position="309"/>
        <end position="331"/>
    </location>
</feature>
<dbReference type="OrthoDB" id="148947at2"/>
<organism evidence="6 7">
    <name type="scientific">Rhodoplanes roseus</name>
    <dbReference type="NCBI Taxonomy" id="29409"/>
    <lineage>
        <taxon>Bacteria</taxon>
        <taxon>Pseudomonadati</taxon>
        <taxon>Pseudomonadota</taxon>
        <taxon>Alphaproteobacteria</taxon>
        <taxon>Hyphomicrobiales</taxon>
        <taxon>Nitrobacteraceae</taxon>
        <taxon>Rhodoplanes</taxon>
    </lineage>
</organism>
<dbReference type="RefSeq" id="WP_111422530.1">
    <property type="nucleotide sequence ID" value="NZ_NPEX01000381.1"/>
</dbReference>
<keyword evidence="3 4" id="KW-0472">Membrane</keyword>
<feature type="transmembrane region" description="Helical" evidence="4">
    <location>
        <begin position="177"/>
        <end position="195"/>
    </location>
</feature>
<feature type="transmembrane region" description="Helical" evidence="4">
    <location>
        <begin position="372"/>
        <end position="395"/>
    </location>
</feature>
<evidence type="ECO:0000313" key="6">
    <source>
        <dbReference type="EMBL" id="RAI38168.1"/>
    </source>
</evidence>
<dbReference type="EMBL" id="NPEX01000381">
    <property type="protein sequence ID" value="RAI38168.1"/>
    <property type="molecule type" value="Genomic_DNA"/>
</dbReference>
<gene>
    <name evidence="6" type="ORF">CH341_28350</name>
</gene>
<evidence type="ECO:0000256" key="3">
    <source>
        <dbReference type="ARBA" id="ARBA00023136"/>
    </source>
</evidence>
<keyword evidence="7" id="KW-1185">Reference proteome</keyword>
<feature type="domain" description="Major facilitator superfamily (MFS) profile" evidence="5">
    <location>
        <begin position="19"/>
        <end position="404"/>
    </location>
</feature>
<dbReference type="InterPro" id="IPR020846">
    <property type="entry name" value="MFS_dom"/>
</dbReference>
<evidence type="ECO:0000256" key="4">
    <source>
        <dbReference type="SAM" id="Phobius"/>
    </source>
</evidence>
<feature type="transmembrane region" description="Helical" evidence="4">
    <location>
        <begin position="139"/>
        <end position="165"/>
    </location>
</feature>
<evidence type="ECO:0000256" key="2">
    <source>
        <dbReference type="ARBA" id="ARBA00022989"/>
    </source>
</evidence>
<protein>
    <submittedName>
        <fullName evidence="6">MFS transporter</fullName>
    </submittedName>
</protein>
<dbReference type="Gene3D" id="1.20.1250.20">
    <property type="entry name" value="MFS general substrate transporter like domains"/>
    <property type="match status" value="2"/>
</dbReference>
<feature type="transmembrane region" description="Helical" evidence="4">
    <location>
        <begin position="48"/>
        <end position="69"/>
    </location>
</feature>
<name>A0A327KS26_9BRAD</name>
<evidence type="ECO:0000256" key="1">
    <source>
        <dbReference type="ARBA" id="ARBA00022692"/>
    </source>
</evidence>
<dbReference type="InterPro" id="IPR052524">
    <property type="entry name" value="MFS_Cyanate_Porter"/>
</dbReference>
<evidence type="ECO:0000259" key="5">
    <source>
        <dbReference type="PROSITE" id="PS50850"/>
    </source>
</evidence>
<keyword evidence="2 4" id="KW-1133">Transmembrane helix</keyword>
<dbReference type="PANTHER" id="PTHR23523">
    <property type="match status" value="1"/>
</dbReference>
<dbReference type="Pfam" id="PF07690">
    <property type="entry name" value="MFS_1"/>
    <property type="match status" value="1"/>
</dbReference>
<dbReference type="PANTHER" id="PTHR23523:SF2">
    <property type="entry name" value="2-NITROIMIDAZOLE TRANSPORTER"/>
    <property type="match status" value="1"/>
</dbReference>
<evidence type="ECO:0000313" key="7">
    <source>
        <dbReference type="Proteomes" id="UP000249130"/>
    </source>
</evidence>
<feature type="transmembrane region" description="Helical" evidence="4">
    <location>
        <begin position="107"/>
        <end position="127"/>
    </location>
</feature>
<feature type="transmembrane region" description="Helical" evidence="4">
    <location>
        <begin position="284"/>
        <end position="303"/>
    </location>
</feature>
<dbReference type="SUPFAM" id="SSF103473">
    <property type="entry name" value="MFS general substrate transporter"/>
    <property type="match status" value="1"/>
</dbReference>
<keyword evidence="1 4" id="KW-0812">Transmembrane</keyword>
<feature type="transmembrane region" description="Helical" evidence="4">
    <location>
        <begin position="343"/>
        <end position="366"/>
    </location>
</feature>
<feature type="transmembrane region" description="Helical" evidence="4">
    <location>
        <begin position="76"/>
        <end position="95"/>
    </location>
</feature>
<dbReference type="GO" id="GO:0022857">
    <property type="term" value="F:transmembrane transporter activity"/>
    <property type="evidence" value="ECO:0007669"/>
    <property type="project" value="InterPro"/>
</dbReference>
<accession>A0A327KS26</accession>
<comment type="caution">
    <text evidence="6">The sequence shown here is derived from an EMBL/GenBank/DDBJ whole genome shotgun (WGS) entry which is preliminary data.</text>
</comment>